<evidence type="ECO:0000313" key="3">
    <source>
        <dbReference type="Proteomes" id="UP000005566"/>
    </source>
</evidence>
<sequence length="86" mass="10446">MASKTIETLKLLWPDGFYLFIQALLLALFIYSYNETLILEKRINELNEERLQQQVMFDRRQKEFHEQSNLQQAKIERIIKELKSEK</sequence>
<feature type="transmembrane region" description="Helical" evidence="1">
    <location>
        <begin position="16"/>
        <end position="33"/>
    </location>
</feature>
<keyword evidence="1" id="KW-1133">Transmembrane helix</keyword>
<protein>
    <submittedName>
        <fullName evidence="2">Uncharacterized protein</fullName>
    </submittedName>
</protein>
<dbReference type="Proteomes" id="UP000005566">
    <property type="component" value="Unassembled WGS sequence"/>
</dbReference>
<dbReference type="AlphaFoldDB" id="H7FST9"/>
<name>H7FST9_FLAFP</name>
<gene>
    <name evidence="2" type="ORF">HJ01_02370</name>
</gene>
<reference evidence="2 3" key="1">
    <citation type="journal article" date="2014" name="Acta Crystallogr. D">
        <title>Structure-based characterization and antifreeze properties of a hyperactive ice-binding protein from the Antarctic bacterium Flavobacterium frigoris PS1.</title>
        <authorList>
            <person name="Do H."/>
            <person name="Kim S.J."/>
            <person name="Kim H.J."/>
            <person name="Lee J.H."/>
        </authorList>
    </citation>
    <scope>NUCLEOTIDE SEQUENCE [LARGE SCALE GENOMIC DNA]</scope>
    <source>
        <strain evidence="2 3">PS1</strain>
    </source>
</reference>
<keyword evidence="3" id="KW-1185">Reference proteome</keyword>
<keyword evidence="1" id="KW-0812">Transmembrane</keyword>
<proteinExistence type="predicted"/>
<dbReference type="PATRIC" id="fig|1086011.3.peg.2320"/>
<keyword evidence="1" id="KW-0472">Membrane</keyword>
<dbReference type="EMBL" id="AHKF01000018">
    <property type="protein sequence ID" value="EIA08648.1"/>
    <property type="molecule type" value="Genomic_DNA"/>
</dbReference>
<comment type="caution">
    <text evidence="2">The sequence shown here is derived from an EMBL/GenBank/DDBJ whole genome shotgun (WGS) entry which is preliminary data.</text>
</comment>
<evidence type="ECO:0000313" key="2">
    <source>
        <dbReference type="EMBL" id="EIA08648.1"/>
    </source>
</evidence>
<evidence type="ECO:0000256" key="1">
    <source>
        <dbReference type="SAM" id="Phobius"/>
    </source>
</evidence>
<dbReference type="RefSeq" id="WP_007138547.1">
    <property type="nucleotide sequence ID" value="NZ_AHKF01000018.1"/>
</dbReference>
<accession>H7FST9</accession>
<organism evidence="2 3">
    <name type="scientific">Flavobacterium frigoris (strain PS1)</name>
    <dbReference type="NCBI Taxonomy" id="1086011"/>
    <lineage>
        <taxon>Bacteria</taxon>
        <taxon>Pseudomonadati</taxon>
        <taxon>Bacteroidota</taxon>
        <taxon>Flavobacteriia</taxon>
        <taxon>Flavobacteriales</taxon>
        <taxon>Flavobacteriaceae</taxon>
        <taxon>Flavobacterium</taxon>
    </lineage>
</organism>